<keyword evidence="16" id="KW-1185">Reference proteome</keyword>
<dbReference type="EMBL" id="JAALAA010000002">
    <property type="protein sequence ID" value="NGN91802.1"/>
    <property type="molecule type" value="Genomic_DNA"/>
</dbReference>
<comment type="subunit">
    <text evidence="8">Interacts with the Sec translocase complex via SecD. Specifically interacts with transmembrane segments of nascent integral membrane proteins during membrane integration.</text>
</comment>
<dbReference type="RefSeq" id="WP_165109557.1">
    <property type="nucleotide sequence ID" value="NZ_JAALAA010000002.1"/>
</dbReference>
<evidence type="ECO:0000256" key="11">
    <source>
        <dbReference type="ARBA" id="ARBA00033342"/>
    </source>
</evidence>
<feature type="domain" description="Membrane insertase YidC/Oxa/ALB C-terminal" evidence="14">
    <location>
        <begin position="31"/>
        <end position="249"/>
    </location>
</feature>
<keyword evidence="4 12" id="KW-0812">Transmembrane</keyword>
<gene>
    <name evidence="15" type="primary">yidC</name>
    <name evidence="15" type="ORF">G5C66_03480</name>
</gene>
<keyword evidence="5 13" id="KW-1133">Transmembrane helix</keyword>
<dbReference type="NCBIfam" id="TIGR03592">
    <property type="entry name" value="yidC_oxa1_cterm"/>
    <property type="match status" value="1"/>
</dbReference>
<evidence type="ECO:0000256" key="3">
    <source>
        <dbReference type="ARBA" id="ARBA00015325"/>
    </source>
</evidence>
<accession>A0A6M1QWI4</accession>
<name>A0A6M1QWI4_9ACTN</name>
<evidence type="ECO:0000259" key="14">
    <source>
        <dbReference type="Pfam" id="PF02096"/>
    </source>
</evidence>
<keyword evidence="6 13" id="KW-0472">Membrane</keyword>
<dbReference type="InterPro" id="IPR028055">
    <property type="entry name" value="YidC/Oxa/ALB_C"/>
</dbReference>
<evidence type="ECO:0000256" key="13">
    <source>
        <dbReference type="SAM" id="Phobius"/>
    </source>
</evidence>
<dbReference type="AlphaFoldDB" id="A0A6M1QWI4"/>
<reference evidence="15 16" key="1">
    <citation type="submission" date="2020-02" db="EMBL/GenBank/DDBJ databases">
        <title>Whole-genome analyses of novel actinobacteria.</title>
        <authorList>
            <person name="Sahin N."/>
        </authorList>
    </citation>
    <scope>NUCLEOTIDE SEQUENCE [LARGE SCALE GENOMIC DNA]</scope>
    <source>
        <strain evidence="15 16">KC13</strain>
    </source>
</reference>
<evidence type="ECO:0000313" key="15">
    <source>
        <dbReference type="EMBL" id="NGN91802.1"/>
    </source>
</evidence>
<comment type="similarity">
    <text evidence="2">Belongs to the OXA1/ALB3/YidC family. Type 1 subfamily.</text>
</comment>
<dbReference type="GO" id="GO:0051205">
    <property type="term" value="P:protein insertion into membrane"/>
    <property type="evidence" value="ECO:0007669"/>
    <property type="project" value="TreeGrafter"/>
</dbReference>
<feature type="transmembrane region" description="Helical" evidence="13">
    <location>
        <begin position="169"/>
        <end position="190"/>
    </location>
</feature>
<evidence type="ECO:0000256" key="2">
    <source>
        <dbReference type="ARBA" id="ARBA00010527"/>
    </source>
</evidence>
<comment type="function">
    <text evidence="7">Required for the insertion and/or proper folding and/or complex formation of integral membrane proteins into the membrane. Involved in integration of membrane proteins that insert both dependently and independently of the Sec translocase complex, as well as at least some lipoproteins. Aids folding of multispanning membrane proteins.</text>
</comment>
<feature type="transmembrane region" description="Helical" evidence="13">
    <location>
        <begin position="146"/>
        <end position="162"/>
    </location>
</feature>
<evidence type="ECO:0000256" key="5">
    <source>
        <dbReference type="ARBA" id="ARBA00022989"/>
    </source>
</evidence>
<evidence type="ECO:0000256" key="8">
    <source>
        <dbReference type="ARBA" id="ARBA00026028"/>
    </source>
</evidence>
<dbReference type="PANTHER" id="PTHR12428">
    <property type="entry name" value="OXA1"/>
    <property type="match status" value="1"/>
</dbReference>
<dbReference type="GO" id="GO:0032977">
    <property type="term" value="F:membrane insertase activity"/>
    <property type="evidence" value="ECO:0007669"/>
    <property type="project" value="InterPro"/>
</dbReference>
<feature type="transmembrane region" description="Helical" evidence="13">
    <location>
        <begin position="210"/>
        <end position="236"/>
    </location>
</feature>
<evidence type="ECO:0000256" key="10">
    <source>
        <dbReference type="ARBA" id="ARBA00033245"/>
    </source>
</evidence>
<evidence type="ECO:0000256" key="1">
    <source>
        <dbReference type="ARBA" id="ARBA00004141"/>
    </source>
</evidence>
<organism evidence="15 16">
    <name type="scientific">Nocardioides turkmenicus</name>
    <dbReference type="NCBI Taxonomy" id="2711220"/>
    <lineage>
        <taxon>Bacteria</taxon>
        <taxon>Bacillati</taxon>
        <taxon>Actinomycetota</taxon>
        <taxon>Actinomycetes</taxon>
        <taxon>Propionibacteriales</taxon>
        <taxon>Nocardioidaceae</taxon>
        <taxon>Nocardioides</taxon>
    </lineage>
</organism>
<evidence type="ECO:0000256" key="6">
    <source>
        <dbReference type="ARBA" id="ARBA00023136"/>
    </source>
</evidence>
<proteinExistence type="inferred from homology"/>
<dbReference type="PANTHER" id="PTHR12428:SF65">
    <property type="entry name" value="CYTOCHROME C OXIDASE ASSEMBLY PROTEIN COX18, MITOCHONDRIAL"/>
    <property type="match status" value="1"/>
</dbReference>
<feature type="transmembrane region" description="Helical" evidence="13">
    <location>
        <begin position="107"/>
        <end position="126"/>
    </location>
</feature>
<feature type="transmembrane region" description="Helical" evidence="13">
    <location>
        <begin position="33"/>
        <end position="54"/>
    </location>
</feature>
<evidence type="ECO:0000256" key="4">
    <source>
        <dbReference type="ARBA" id="ARBA00022692"/>
    </source>
</evidence>
<sequence length="281" mass="29800">MSVLAPLSHALAAVLAGAHHVLAFAGDNASWLLAIAAVVVLVRLVLLPLTIRGVRHAHAAARARPQLQELTKKYQKQAAKGSSSQADVMAMMEERRKINEEHGVPRFAMLAAFAQLPIFLALYHLLSDVSRSNAVGAMNDSLVDSLGAATFLGTPLTGHGYLSGDTTHLVITLGLAATAAAVSYLSQRLWVLPNMVLTDMPETMVRVQELMPVISAAGMLLAGSTVPLALLVYWVISGLWTAGQVAVVHRWFPTPGSPAAKRAATRAEKRAGKRAALTAAR</sequence>
<dbReference type="Proteomes" id="UP000483261">
    <property type="component" value="Unassembled WGS sequence"/>
</dbReference>
<comment type="caution">
    <text evidence="15">The sequence shown here is derived from an EMBL/GenBank/DDBJ whole genome shotgun (WGS) entry which is preliminary data.</text>
</comment>
<dbReference type="GO" id="GO:0005886">
    <property type="term" value="C:plasma membrane"/>
    <property type="evidence" value="ECO:0007669"/>
    <property type="project" value="TreeGrafter"/>
</dbReference>
<dbReference type="InterPro" id="IPR001708">
    <property type="entry name" value="YidC/ALB3/OXA1/COX18"/>
</dbReference>
<evidence type="ECO:0000256" key="7">
    <source>
        <dbReference type="ARBA" id="ARBA00025034"/>
    </source>
</evidence>
<evidence type="ECO:0000256" key="12">
    <source>
        <dbReference type="RuleBase" id="RU003945"/>
    </source>
</evidence>
<evidence type="ECO:0000313" key="16">
    <source>
        <dbReference type="Proteomes" id="UP000483261"/>
    </source>
</evidence>
<comment type="subcellular location">
    <subcellularLocation>
        <location evidence="1 12">Membrane</location>
        <topology evidence="1 12">Multi-pass membrane protein</topology>
    </subcellularLocation>
</comment>
<protein>
    <recommendedName>
        <fullName evidence="3">Membrane protein insertase YidC</fullName>
    </recommendedName>
    <alternativeName>
        <fullName evidence="11">Foldase YidC</fullName>
    </alternativeName>
    <alternativeName>
        <fullName evidence="10">Membrane integrase YidC</fullName>
    </alternativeName>
    <alternativeName>
        <fullName evidence="9">Membrane protein YidC</fullName>
    </alternativeName>
</protein>
<dbReference type="Pfam" id="PF02096">
    <property type="entry name" value="60KD_IMP"/>
    <property type="match status" value="1"/>
</dbReference>
<evidence type="ECO:0000256" key="9">
    <source>
        <dbReference type="ARBA" id="ARBA00031538"/>
    </source>
</evidence>